<proteinExistence type="predicted"/>
<dbReference type="EMBL" id="HBGF01024873">
    <property type="protein sequence ID" value="CAD9119318.1"/>
    <property type="molecule type" value="Transcribed_RNA"/>
</dbReference>
<protein>
    <submittedName>
        <fullName evidence="1">Uncharacterized protein</fullName>
    </submittedName>
</protein>
<evidence type="ECO:0000313" key="1">
    <source>
        <dbReference type="EMBL" id="CAD9119318.1"/>
    </source>
</evidence>
<reference evidence="1" key="1">
    <citation type="submission" date="2021-01" db="EMBL/GenBank/DDBJ databases">
        <authorList>
            <person name="Corre E."/>
            <person name="Pelletier E."/>
            <person name="Niang G."/>
            <person name="Scheremetjew M."/>
            <person name="Finn R."/>
            <person name="Kale V."/>
            <person name="Holt S."/>
            <person name="Cochrane G."/>
            <person name="Meng A."/>
            <person name="Brown T."/>
            <person name="Cohen L."/>
        </authorList>
    </citation>
    <scope>NUCLEOTIDE SEQUENCE</scope>
    <source>
        <strain evidence="1">CCAP 1951/1</strain>
    </source>
</reference>
<gene>
    <name evidence="1" type="ORF">NDES1114_LOCUS16478</name>
</gene>
<dbReference type="AlphaFoldDB" id="A0A7S1M195"/>
<name>A0A7S1M195_NEODS</name>
<accession>A0A7S1M195</accession>
<sequence length="131" mass="15238">MFRRSVIARGYENWPWPKALPLKDKWFTPLKTTTSIASDVRGVQNTWDTIVVILLGFFTYRVYQLYNNGSYQTRLRHLNNTAPAIIAQDFDFEAGASSARQLSRERLDEYRAEYQSAKASAKPVESFIFKY</sequence>
<organism evidence="1">
    <name type="scientific">Neobodo designis</name>
    <name type="common">Flagellated protozoan</name>
    <name type="synonym">Bodo designis</name>
    <dbReference type="NCBI Taxonomy" id="312471"/>
    <lineage>
        <taxon>Eukaryota</taxon>
        <taxon>Discoba</taxon>
        <taxon>Euglenozoa</taxon>
        <taxon>Kinetoplastea</taxon>
        <taxon>Metakinetoplastina</taxon>
        <taxon>Neobodonida</taxon>
        <taxon>Neobodo</taxon>
    </lineage>
</organism>